<evidence type="ECO:0000256" key="10">
    <source>
        <dbReference type="SAM" id="Phobius"/>
    </source>
</evidence>
<dbReference type="EMBL" id="QXGH01000011">
    <property type="protein sequence ID" value="RHW27792.1"/>
    <property type="molecule type" value="Genomic_DNA"/>
</dbReference>
<dbReference type="AlphaFoldDB" id="A0A417Y536"/>
<dbReference type="GO" id="GO:0000103">
    <property type="term" value="P:sulfate assimilation"/>
    <property type="evidence" value="ECO:0007669"/>
    <property type="project" value="TreeGrafter"/>
</dbReference>
<evidence type="ECO:0000256" key="5">
    <source>
        <dbReference type="ARBA" id="ARBA00022605"/>
    </source>
</evidence>
<evidence type="ECO:0000256" key="8">
    <source>
        <dbReference type="ARBA" id="ARBA00023032"/>
    </source>
</evidence>
<keyword evidence="9 10" id="KW-0472">Membrane</keyword>
<evidence type="ECO:0000256" key="4">
    <source>
        <dbReference type="ARBA" id="ARBA00022519"/>
    </source>
</evidence>
<evidence type="ECO:0000256" key="6">
    <source>
        <dbReference type="ARBA" id="ARBA00022692"/>
    </source>
</evidence>
<evidence type="ECO:0000256" key="3">
    <source>
        <dbReference type="ARBA" id="ARBA00022475"/>
    </source>
</evidence>
<evidence type="ECO:0000313" key="12">
    <source>
        <dbReference type="Proteomes" id="UP000283644"/>
    </source>
</evidence>
<evidence type="ECO:0000313" key="11">
    <source>
        <dbReference type="EMBL" id="RHW27792.1"/>
    </source>
</evidence>
<accession>A0A417Y536</accession>
<feature type="transmembrane region" description="Helical" evidence="10">
    <location>
        <begin position="202"/>
        <end position="227"/>
    </location>
</feature>
<keyword evidence="12" id="KW-1185">Reference proteome</keyword>
<dbReference type="PANTHER" id="PTHR37468:SF1">
    <property type="entry name" value="SULFATE TRANSPORTER CYSZ"/>
    <property type="match status" value="1"/>
</dbReference>
<evidence type="ECO:0000256" key="7">
    <source>
        <dbReference type="ARBA" id="ARBA00022989"/>
    </source>
</evidence>
<reference evidence="11 12" key="1">
    <citation type="submission" date="2018-09" db="EMBL/GenBank/DDBJ databases">
        <title>Genome sequencing of Nocardioides immobilis CCTCC AB 2017083 for comparison to Nocardioides silvaticus.</title>
        <authorList>
            <person name="Li C."/>
            <person name="Wang G."/>
        </authorList>
    </citation>
    <scope>NUCLEOTIDE SEQUENCE [LARGE SCALE GENOMIC DNA]</scope>
    <source>
        <strain evidence="11 12">CCTCC AB 2017083</strain>
    </source>
</reference>
<dbReference type="OrthoDB" id="3375053at2"/>
<dbReference type="GO" id="GO:0005886">
    <property type="term" value="C:plasma membrane"/>
    <property type="evidence" value="ECO:0007669"/>
    <property type="project" value="TreeGrafter"/>
</dbReference>
<keyword evidence="7 10" id="KW-1133">Transmembrane helix</keyword>
<dbReference type="GO" id="GO:0009675">
    <property type="term" value="F:high-affinity sulfate:proton symporter activity"/>
    <property type="evidence" value="ECO:0007669"/>
    <property type="project" value="TreeGrafter"/>
</dbReference>
<comment type="caution">
    <text evidence="11">The sequence shown here is derived from an EMBL/GenBank/DDBJ whole genome shotgun (WGS) entry which is preliminary data.</text>
</comment>
<dbReference type="Proteomes" id="UP000283644">
    <property type="component" value="Unassembled WGS sequence"/>
</dbReference>
<dbReference type="InterPro" id="IPR050480">
    <property type="entry name" value="CysZ-like"/>
</dbReference>
<evidence type="ECO:0000256" key="2">
    <source>
        <dbReference type="ARBA" id="ARBA00022448"/>
    </source>
</evidence>
<evidence type="ECO:0000256" key="9">
    <source>
        <dbReference type="ARBA" id="ARBA00023136"/>
    </source>
</evidence>
<proteinExistence type="predicted"/>
<keyword evidence="5" id="KW-0028">Amino-acid biosynthesis</keyword>
<sequence>MGFAHGAGFLFRGLKMWRQRPALMLLGIVPALVVLILLLGLFVTVVLLADDLIGWATPFADDWSALWRGVLRIGLYLAVIIGSLFLSMITFTGLTLAVGDPFYEKIWKETELMLGGDVPARGVGWWRGALDGLGLVALGLATTVLVFVIGLVPVIGPIVGPILGVMIAGRLLAGELVSRALEARGMNRAAQKALLADHHPTMLGFGAVVQLCFLIPFGAVLMMPAAVVGSTMLAREVLDAAGIGGCVPETPAG</sequence>
<dbReference type="PANTHER" id="PTHR37468">
    <property type="entry name" value="SULFATE TRANSPORTER CYSZ"/>
    <property type="match status" value="1"/>
</dbReference>
<feature type="transmembrane region" description="Helical" evidence="10">
    <location>
        <begin position="73"/>
        <end position="98"/>
    </location>
</feature>
<keyword evidence="6 10" id="KW-0812">Transmembrane</keyword>
<keyword evidence="4" id="KW-0997">Cell inner membrane</keyword>
<organism evidence="11 12">
    <name type="scientific">Nocardioides immobilis</name>
    <dbReference type="NCBI Taxonomy" id="2049295"/>
    <lineage>
        <taxon>Bacteria</taxon>
        <taxon>Bacillati</taxon>
        <taxon>Actinomycetota</taxon>
        <taxon>Actinomycetes</taxon>
        <taxon>Propionibacteriales</taxon>
        <taxon>Nocardioidaceae</taxon>
        <taxon>Nocardioides</taxon>
    </lineage>
</organism>
<dbReference type="InterPro" id="IPR059112">
    <property type="entry name" value="CysZ/EI24"/>
</dbReference>
<name>A0A417Y536_9ACTN</name>
<feature type="transmembrane region" description="Helical" evidence="10">
    <location>
        <begin position="162"/>
        <end position="181"/>
    </location>
</feature>
<evidence type="ECO:0008006" key="13">
    <source>
        <dbReference type="Google" id="ProtNLM"/>
    </source>
</evidence>
<dbReference type="Pfam" id="PF07264">
    <property type="entry name" value="EI24"/>
    <property type="match status" value="1"/>
</dbReference>
<feature type="transmembrane region" description="Helical" evidence="10">
    <location>
        <begin position="22"/>
        <end position="49"/>
    </location>
</feature>
<gene>
    <name evidence="11" type="ORF">D0Z08_05690</name>
</gene>
<feature type="transmembrane region" description="Helical" evidence="10">
    <location>
        <begin position="135"/>
        <end position="156"/>
    </location>
</feature>
<dbReference type="GO" id="GO:0019344">
    <property type="term" value="P:cysteine biosynthetic process"/>
    <property type="evidence" value="ECO:0007669"/>
    <property type="project" value="TreeGrafter"/>
</dbReference>
<evidence type="ECO:0000256" key="1">
    <source>
        <dbReference type="ARBA" id="ARBA00004141"/>
    </source>
</evidence>
<comment type="subcellular location">
    <subcellularLocation>
        <location evidence="1">Membrane</location>
        <topology evidence="1">Multi-pass membrane protein</topology>
    </subcellularLocation>
</comment>
<protein>
    <recommendedName>
        <fullName evidence="13">EI24 domain-containing protein</fullName>
    </recommendedName>
</protein>
<keyword evidence="2" id="KW-0813">Transport</keyword>
<keyword evidence="8" id="KW-0764">Sulfate transport</keyword>
<dbReference type="RefSeq" id="WP_118923571.1">
    <property type="nucleotide sequence ID" value="NZ_QXGH01000011.1"/>
</dbReference>
<keyword evidence="3" id="KW-1003">Cell membrane</keyword>